<evidence type="ECO:0008006" key="3">
    <source>
        <dbReference type="Google" id="ProtNLM"/>
    </source>
</evidence>
<dbReference type="HOGENOM" id="CLU_206878_0_0_1"/>
<dbReference type="AlphaFoldDB" id="A0A0C3KLF9"/>
<gene>
    <name evidence="1" type="ORF">M404DRAFT_129600</name>
</gene>
<dbReference type="InParanoid" id="A0A0C3KLF9"/>
<reference evidence="1 2" key="1">
    <citation type="submission" date="2014-04" db="EMBL/GenBank/DDBJ databases">
        <authorList>
            <consortium name="DOE Joint Genome Institute"/>
            <person name="Kuo A."/>
            <person name="Kohler A."/>
            <person name="Costa M.D."/>
            <person name="Nagy L.G."/>
            <person name="Floudas D."/>
            <person name="Copeland A."/>
            <person name="Barry K.W."/>
            <person name="Cichocki N."/>
            <person name="Veneault-Fourrey C."/>
            <person name="LaButti K."/>
            <person name="Lindquist E.A."/>
            <person name="Lipzen A."/>
            <person name="Lundell T."/>
            <person name="Morin E."/>
            <person name="Murat C."/>
            <person name="Sun H."/>
            <person name="Tunlid A."/>
            <person name="Henrissat B."/>
            <person name="Grigoriev I.V."/>
            <person name="Hibbett D.S."/>
            <person name="Martin F."/>
            <person name="Nordberg H.P."/>
            <person name="Cantor M.N."/>
            <person name="Hua S.X."/>
        </authorList>
    </citation>
    <scope>NUCLEOTIDE SEQUENCE [LARGE SCALE GENOMIC DNA]</scope>
    <source>
        <strain evidence="1 2">Marx 270</strain>
    </source>
</reference>
<reference evidence="2" key="2">
    <citation type="submission" date="2015-01" db="EMBL/GenBank/DDBJ databases">
        <title>Evolutionary Origins and Diversification of the Mycorrhizal Mutualists.</title>
        <authorList>
            <consortium name="DOE Joint Genome Institute"/>
            <consortium name="Mycorrhizal Genomics Consortium"/>
            <person name="Kohler A."/>
            <person name="Kuo A."/>
            <person name="Nagy L.G."/>
            <person name="Floudas D."/>
            <person name="Copeland A."/>
            <person name="Barry K.W."/>
            <person name="Cichocki N."/>
            <person name="Veneault-Fourrey C."/>
            <person name="LaButti K."/>
            <person name="Lindquist E.A."/>
            <person name="Lipzen A."/>
            <person name="Lundell T."/>
            <person name="Morin E."/>
            <person name="Murat C."/>
            <person name="Riley R."/>
            <person name="Ohm R."/>
            <person name="Sun H."/>
            <person name="Tunlid A."/>
            <person name="Henrissat B."/>
            <person name="Grigoriev I.V."/>
            <person name="Hibbett D.S."/>
            <person name="Martin F."/>
        </authorList>
    </citation>
    <scope>NUCLEOTIDE SEQUENCE [LARGE SCALE GENOMIC DNA]</scope>
    <source>
        <strain evidence="2">Marx 270</strain>
    </source>
</reference>
<protein>
    <recommendedName>
        <fullName evidence="3">IS630 family transposase</fullName>
    </recommendedName>
</protein>
<evidence type="ECO:0000313" key="1">
    <source>
        <dbReference type="EMBL" id="KIO10437.1"/>
    </source>
</evidence>
<dbReference type="OrthoDB" id="2647846at2759"/>
<organism evidence="1 2">
    <name type="scientific">Pisolithus tinctorius Marx 270</name>
    <dbReference type="NCBI Taxonomy" id="870435"/>
    <lineage>
        <taxon>Eukaryota</taxon>
        <taxon>Fungi</taxon>
        <taxon>Dikarya</taxon>
        <taxon>Basidiomycota</taxon>
        <taxon>Agaricomycotina</taxon>
        <taxon>Agaricomycetes</taxon>
        <taxon>Agaricomycetidae</taxon>
        <taxon>Boletales</taxon>
        <taxon>Sclerodermatineae</taxon>
        <taxon>Pisolithaceae</taxon>
        <taxon>Pisolithus</taxon>
    </lineage>
</organism>
<feature type="non-terminal residue" evidence="1">
    <location>
        <position position="1"/>
    </location>
</feature>
<sequence length="65" mass="7650">ITRVAAEHSAQKRLEYIARIGKYELEQLVFVDESSVDRRTTYHGRAWSIRGTKAQRKAFFVHGQW</sequence>
<accession>A0A0C3KLF9</accession>
<name>A0A0C3KLF9_PISTI</name>
<keyword evidence="2" id="KW-1185">Reference proteome</keyword>
<proteinExistence type="predicted"/>
<dbReference type="EMBL" id="KN831952">
    <property type="protein sequence ID" value="KIO10437.1"/>
    <property type="molecule type" value="Genomic_DNA"/>
</dbReference>
<evidence type="ECO:0000313" key="2">
    <source>
        <dbReference type="Proteomes" id="UP000054217"/>
    </source>
</evidence>
<dbReference type="Proteomes" id="UP000054217">
    <property type="component" value="Unassembled WGS sequence"/>
</dbReference>